<evidence type="ECO:0000313" key="2">
    <source>
        <dbReference type="Proteomes" id="UP000076154"/>
    </source>
</evidence>
<reference evidence="1" key="1">
    <citation type="submission" date="2018-04" db="EMBL/GenBank/DDBJ databases">
        <title>Whole genome sequencing of Hypsizygus marmoreus.</title>
        <authorList>
            <person name="Choi I.-G."/>
            <person name="Min B."/>
            <person name="Kim J.-G."/>
            <person name="Kim S."/>
            <person name="Oh Y.-L."/>
            <person name="Kong W.-S."/>
            <person name="Park H."/>
            <person name="Jeong J."/>
            <person name="Song E.-S."/>
        </authorList>
    </citation>
    <scope>NUCLEOTIDE SEQUENCE [LARGE SCALE GENOMIC DNA]</scope>
    <source>
        <strain evidence="1">51987-8</strain>
    </source>
</reference>
<dbReference type="Proteomes" id="UP000076154">
    <property type="component" value="Unassembled WGS sequence"/>
</dbReference>
<sequence>MSLSSPKPTIPNELLYKIIIRVIADSIHSICLHPDDVEWEMDVVKTLCGVSFAFREIVTKLASKAFRVKLFDDASSGFPQIEKQFRGLRLLGTRLRRPRTYTSELEPCPDGSLLTLGYASFLAALNLRQNAIGVTVQVFLSTQKLILNVLTIALRLCASIKPPEIVDVLCDAIATEAELVRSGLVIVGGFMELNSLLDSLVSLQSSATANDIEVIHVRIHQELEKIENVYEIGPKSSVSKQGLNPAQLPGVLSTFKKLHAITLTVDEYGTSVRLDVLVKRWSMDCPFLHGTGP</sequence>
<dbReference type="EMBL" id="LUEZ02000046">
    <property type="protein sequence ID" value="RDB23542.1"/>
    <property type="molecule type" value="Genomic_DNA"/>
</dbReference>
<organism evidence="1 2">
    <name type="scientific">Hypsizygus marmoreus</name>
    <name type="common">White beech mushroom</name>
    <name type="synonym">Agaricus marmoreus</name>
    <dbReference type="NCBI Taxonomy" id="39966"/>
    <lineage>
        <taxon>Eukaryota</taxon>
        <taxon>Fungi</taxon>
        <taxon>Dikarya</taxon>
        <taxon>Basidiomycota</taxon>
        <taxon>Agaricomycotina</taxon>
        <taxon>Agaricomycetes</taxon>
        <taxon>Agaricomycetidae</taxon>
        <taxon>Agaricales</taxon>
        <taxon>Tricholomatineae</taxon>
        <taxon>Lyophyllaceae</taxon>
        <taxon>Hypsizygus</taxon>
    </lineage>
</organism>
<gene>
    <name evidence="1" type="ORF">Hypma_009268</name>
</gene>
<keyword evidence="2" id="KW-1185">Reference proteome</keyword>
<dbReference type="InParanoid" id="A0A369JQD4"/>
<name>A0A369JQD4_HYPMA</name>
<accession>A0A369JQD4</accession>
<evidence type="ECO:0000313" key="1">
    <source>
        <dbReference type="EMBL" id="RDB23542.1"/>
    </source>
</evidence>
<protein>
    <submittedName>
        <fullName evidence="1">Uncharacterized protein</fullName>
    </submittedName>
</protein>
<dbReference type="OrthoDB" id="2999415at2759"/>
<comment type="caution">
    <text evidence="1">The sequence shown here is derived from an EMBL/GenBank/DDBJ whole genome shotgun (WGS) entry which is preliminary data.</text>
</comment>
<proteinExistence type="predicted"/>
<dbReference type="AlphaFoldDB" id="A0A369JQD4"/>